<gene>
    <name evidence="2" type="ORF">LSAT_V11C800441130</name>
</gene>
<feature type="region of interest" description="Disordered" evidence="1">
    <location>
        <begin position="46"/>
        <end position="85"/>
    </location>
</feature>
<dbReference type="InterPro" id="IPR039280">
    <property type="entry name" value="VUP"/>
</dbReference>
<comment type="caution">
    <text evidence="2">The sequence shown here is derived from an EMBL/GenBank/DDBJ whole genome shotgun (WGS) entry which is preliminary data.</text>
</comment>
<dbReference type="GO" id="GO:0010089">
    <property type="term" value="P:xylem development"/>
    <property type="evidence" value="ECO:0007669"/>
    <property type="project" value="InterPro"/>
</dbReference>
<keyword evidence="3" id="KW-1185">Reference proteome</keyword>
<feature type="compositionally biased region" description="Basic and acidic residues" evidence="1">
    <location>
        <begin position="46"/>
        <end position="58"/>
    </location>
</feature>
<name>A0A9R1UQY0_LACSA</name>
<evidence type="ECO:0000313" key="2">
    <source>
        <dbReference type="EMBL" id="KAJ0191373.1"/>
    </source>
</evidence>
<dbReference type="OrthoDB" id="779856at2759"/>
<evidence type="ECO:0000313" key="3">
    <source>
        <dbReference type="Proteomes" id="UP000235145"/>
    </source>
</evidence>
<accession>A0A9R1UQY0</accession>
<sequence length="208" mass="24030">MESNHSSYAYTSMNKSMDESDTVTTEESGWTAYFEDFMVAQQHDHHNNHSVSDHDYYHHHQQQQQYQHQHQHGDHHHQQQDHDGPLLSDVASHVEWNTIDNSMSGVAPKFTKKLNLFKKTSRRTREILYDDSLEDTASSPVNSPKVGSQHMGFNQIKVDDIIENSLGKRGAFEDQSMERGFEEHNNGSTDLRKRGLCLVPLSMFVNYI</sequence>
<protein>
    <submittedName>
        <fullName evidence="2">Uncharacterized protein</fullName>
    </submittedName>
</protein>
<reference evidence="2 3" key="1">
    <citation type="journal article" date="2017" name="Nat. Commun.">
        <title>Genome assembly with in vitro proximity ligation data and whole-genome triplication in lettuce.</title>
        <authorList>
            <person name="Reyes-Chin-Wo S."/>
            <person name="Wang Z."/>
            <person name="Yang X."/>
            <person name="Kozik A."/>
            <person name="Arikit S."/>
            <person name="Song C."/>
            <person name="Xia L."/>
            <person name="Froenicke L."/>
            <person name="Lavelle D.O."/>
            <person name="Truco M.J."/>
            <person name="Xia R."/>
            <person name="Zhu S."/>
            <person name="Xu C."/>
            <person name="Xu H."/>
            <person name="Xu X."/>
            <person name="Cox K."/>
            <person name="Korf I."/>
            <person name="Meyers B.C."/>
            <person name="Michelmore R.W."/>
        </authorList>
    </citation>
    <scope>NUCLEOTIDE SEQUENCE [LARGE SCALE GENOMIC DNA]</scope>
    <source>
        <strain evidence="3">cv. Salinas</strain>
        <tissue evidence="2">Seedlings</tissue>
    </source>
</reference>
<dbReference type="EMBL" id="NBSK02000008">
    <property type="protein sequence ID" value="KAJ0191373.1"/>
    <property type="molecule type" value="Genomic_DNA"/>
</dbReference>
<evidence type="ECO:0000256" key="1">
    <source>
        <dbReference type="SAM" id="MobiDB-lite"/>
    </source>
</evidence>
<dbReference type="Proteomes" id="UP000235145">
    <property type="component" value="Unassembled WGS sequence"/>
</dbReference>
<organism evidence="2 3">
    <name type="scientific">Lactuca sativa</name>
    <name type="common">Garden lettuce</name>
    <dbReference type="NCBI Taxonomy" id="4236"/>
    <lineage>
        <taxon>Eukaryota</taxon>
        <taxon>Viridiplantae</taxon>
        <taxon>Streptophyta</taxon>
        <taxon>Embryophyta</taxon>
        <taxon>Tracheophyta</taxon>
        <taxon>Spermatophyta</taxon>
        <taxon>Magnoliopsida</taxon>
        <taxon>eudicotyledons</taxon>
        <taxon>Gunneridae</taxon>
        <taxon>Pentapetalae</taxon>
        <taxon>asterids</taxon>
        <taxon>campanulids</taxon>
        <taxon>Asterales</taxon>
        <taxon>Asteraceae</taxon>
        <taxon>Cichorioideae</taxon>
        <taxon>Cichorieae</taxon>
        <taxon>Lactucinae</taxon>
        <taxon>Lactuca</taxon>
    </lineage>
</organism>
<dbReference type="PANTHER" id="PTHR33974">
    <property type="entry name" value="VASCULAR-RELATED UNKNOWN PROTEIN 1-RELATED"/>
    <property type="match status" value="1"/>
</dbReference>
<proteinExistence type="predicted"/>
<dbReference type="PANTHER" id="PTHR33974:SF2">
    <property type="entry name" value="VASCULAR-RELATED UNKNOWN PROTEIN 1"/>
    <property type="match status" value="1"/>
</dbReference>
<dbReference type="AlphaFoldDB" id="A0A9R1UQY0"/>